<dbReference type="PROSITE" id="PS51257">
    <property type="entry name" value="PROKAR_LIPOPROTEIN"/>
    <property type="match status" value="1"/>
</dbReference>
<evidence type="ECO:0008006" key="5">
    <source>
        <dbReference type="Google" id="ProtNLM"/>
    </source>
</evidence>
<feature type="signal peptide" evidence="2">
    <location>
        <begin position="1"/>
        <end position="27"/>
    </location>
</feature>
<sequence>MRVLRPPLARRACTALVPTLVAVGALAGCTTAADPAPSPTAGASVAASKPSPTEPLLTAGPDTGSAVGRVVEGFPTDLVTVPADAEVLVSSAQPPDAAGLREISLNLRSPQDAAALLDGVRATVLAAGFAETAGTAAEPGLAAHAAFSRSEGQEIVIVGVLDRDGVRTLTLGGRVRTAS</sequence>
<feature type="compositionally biased region" description="Low complexity" evidence="1">
    <location>
        <begin position="34"/>
        <end position="43"/>
    </location>
</feature>
<evidence type="ECO:0000256" key="1">
    <source>
        <dbReference type="SAM" id="MobiDB-lite"/>
    </source>
</evidence>
<evidence type="ECO:0000313" key="4">
    <source>
        <dbReference type="Proteomes" id="UP000029833"/>
    </source>
</evidence>
<accession>A0A0A0B7G9</accession>
<reference evidence="3 4" key="1">
    <citation type="submission" date="2013-10" db="EMBL/GenBank/DDBJ databases">
        <authorList>
            <person name="Wang G."/>
            <person name="Zhuang W."/>
        </authorList>
    </citation>
    <scope>NUCLEOTIDE SEQUENCE [LARGE SCALE GENOMIC DNA]</scope>
    <source>
        <strain evidence="3 4">DSM 20118</strain>
    </source>
</reference>
<feature type="region of interest" description="Disordered" evidence="1">
    <location>
        <begin position="34"/>
        <end position="61"/>
    </location>
</feature>
<protein>
    <recommendedName>
        <fullName evidence="5">Lipoprotein</fullName>
    </recommendedName>
</protein>
<comment type="caution">
    <text evidence="3">The sequence shown here is derived from an EMBL/GenBank/DDBJ whole genome shotgun (WGS) entry which is preliminary data.</text>
</comment>
<gene>
    <name evidence="3" type="ORF">Q760_03415</name>
</gene>
<dbReference type="STRING" id="1408250.Q760_03415"/>
<evidence type="ECO:0000256" key="2">
    <source>
        <dbReference type="SAM" id="SignalP"/>
    </source>
</evidence>
<evidence type="ECO:0000313" key="3">
    <source>
        <dbReference type="EMBL" id="KGM01186.1"/>
    </source>
</evidence>
<proteinExistence type="predicted"/>
<organism evidence="3 4">
    <name type="scientific">Cellulomonas cellasea DSM 20118</name>
    <dbReference type="NCBI Taxonomy" id="1408250"/>
    <lineage>
        <taxon>Bacteria</taxon>
        <taxon>Bacillati</taxon>
        <taxon>Actinomycetota</taxon>
        <taxon>Actinomycetes</taxon>
        <taxon>Micrococcales</taxon>
        <taxon>Cellulomonadaceae</taxon>
        <taxon>Cellulomonas</taxon>
    </lineage>
</organism>
<dbReference type="Proteomes" id="UP000029833">
    <property type="component" value="Unassembled WGS sequence"/>
</dbReference>
<dbReference type="EMBL" id="AXNT01000127">
    <property type="protein sequence ID" value="KGM01186.1"/>
    <property type="molecule type" value="Genomic_DNA"/>
</dbReference>
<keyword evidence="4" id="KW-1185">Reference proteome</keyword>
<name>A0A0A0B7G9_9CELL</name>
<feature type="chain" id="PRO_5001959078" description="Lipoprotein" evidence="2">
    <location>
        <begin position="28"/>
        <end position="179"/>
    </location>
</feature>
<keyword evidence="2" id="KW-0732">Signal</keyword>
<dbReference type="AlphaFoldDB" id="A0A0A0B7G9"/>